<sequence length="393" mass="44420">MSYQSCNSRQAQLRAFAQSQPEECSQEMEELNRDLREKSIRESTRRQYETPDKIYGEVCKYPVTGERLQIYIRALLCLKDPELSGATISKYVSGMRTLSQIRGEPRLGADEEQQVARALAGARKVRERQGRKRKQAPVLDDELVDAVARIPTAVGSENDQLKVVTLLSIATVSRLDETYSLTGADVEIIETPGKLRTRFRMMNPKTEEGPTFKEVDCDVHTAGVFDRRGVCGVKWCAAHEMARRKRALKNDLFRIFPSIRKNSYAKKLKGLLEEQYPGSSERWSTENITGHSLRRTGSTILKLRDVPEGEVQASGKWRSNAWLQYTNKAMESKTRKHAKIIMGDDNSVFILKANGCVFSMKVRVPLGKKVPPNNWTKGSGQGGMSRKARYDVP</sequence>
<evidence type="ECO:0000313" key="4">
    <source>
        <dbReference type="Proteomes" id="UP000541610"/>
    </source>
</evidence>
<organism evidence="3 4">
    <name type="scientific">Perkinsus olseni</name>
    <name type="common">Perkinsus atlanticus</name>
    <dbReference type="NCBI Taxonomy" id="32597"/>
    <lineage>
        <taxon>Eukaryota</taxon>
        <taxon>Sar</taxon>
        <taxon>Alveolata</taxon>
        <taxon>Perkinsozoa</taxon>
        <taxon>Perkinsea</taxon>
        <taxon>Perkinsida</taxon>
        <taxon>Perkinsidae</taxon>
        <taxon>Perkinsus</taxon>
    </lineage>
</organism>
<dbReference type="Gene3D" id="1.10.443.10">
    <property type="entry name" value="Intergrase catalytic core"/>
    <property type="match status" value="1"/>
</dbReference>
<name>A0A7J6PBD9_PEROL</name>
<dbReference type="EMBL" id="JABANP010000048">
    <property type="protein sequence ID" value="KAF4693282.1"/>
    <property type="molecule type" value="Genomic_DNA"/>
</dbReference>
<protein>
    <recommendedName>
        <fullName evidence="5">Tyr recombinase domain-containing protein</fullName>
    </recommendedName>
</protein>
<dbReference type="Proteomes" id="UP000541610">
    <property type="component" value="Unassembled WGS sequence"/>
</dbReference>
<dbReference type="AlphaFoldDB" id="A0A7J6PBD9"/>
<keyword evidence="1" id="KW-0233">DNA recombination</keyword>
<comment type="caution">
    <text evidence="3">The sequence shown here is derived from an EMBL/GenBank/DDBJ whole genome shotgun (WGS) entry which is preliminary data.</text>
</comment>
<dbReference type="SUPFAM" id="SSF56349">
    <property type="entry name" value="DNA breaking-rejoining enzymes"/>
    <property type="match status" value="1"/>
</dbReference>
<evidence type="ECO:0000256" key="2">
    <source>
        <dbReference type="SAM" id="MobiDB-lite"/>
    </source>
</evidence>
<reference evidence="3 4" key="1">
    <citation type="submission" date="2020-04" db="EMBL/GenBank/DDBJ databases">
        <title>Perkinsus olseni comparative genomics.</title>
        <authorList>
            <person name="Bogema D.R."/>
        </authorList>
    </citation>
    <scope>NUCLEOTIDE SEQUENCE [LARGE SCALE GENOMIC DNA]</scope>
    <source>
        <strain evidence="3">00978-12</strain>
    </source>
</reference>
<dbReference type="InterPro" id="IPR013762">
    <property type="entry name" value="Integrase-like_cat_sf"/>
</dbReference>
<dbReference type="GO" id="GO:0006310">
    <property type="term" value="P:DNA recombination"/>
    <property type="evidence" value="ECO:0007669"/>
    <property type="project" value="UniProtKB-KW"/>
</dbReference>
<evidence type="ECO:0008006" key="5">
    <source>
        <dbReference type="Google" id="ProtNLM"/>
    </source>
</evidence>
<gene>
    <name evidence="3" type="ORF">FOZ60_011506</name>
</gene>
<evidence type="ECO:0000256" key="1">
    <source>
        <dbReference type="ARBA" id="ARBA00023172"/>
    </source>
</evidence>
<feature type="region of interest" description="Disordered" evidence="2">
    <location>
        <begin position="372"/>
        <end position="393"/>
    </location>
</feature>
<dbReference type="GO" id="GO:0015074">
    <property type="term" value="P:DNA integration"/>
    <property type="evidence" value="ECO:0007669"/>
    <property type="project" value="InterPro"/>
</dbReference>
<dbReference type="OrthoDB" id="465538at2759"/>
<accession>A0A7J6PBD9</accession>
<dbReference type="InterPro" id="IPR011010">
    <property type="entry name" value="DNA_brk_join_enz"/>
</dbReference>
<evidence type="ECO:0000313" key="3">
    <source>
        <dbReference type="EMBL" id="KAF4693282.1"/>
    </source>
</evidence>
<dbReference type="GO" id="GO:0003677">
    <property type="term" value="F:DNA binding"/>
    <property type="evidence" value="ECO:0007669"/>
    <property type="project" value="InterPro"/>
</dbReference>
<proteinExistence type="predicted"/>